<name>A0A804PQ49_MAIZE</name>
<dbReference type="EnsemblPlants" id="Zm00001eb256210_T001">
    <property type="protein sequence ID" value="Zm00001eb256210_P001"/>
    <property type="gene ID" value="Zm00001eb256210"/>
</dbReference>
<evidence type="ECO:0000313" key="2">
    <source>
        <dbReference type="EnsemblPlants" id="Zm00001eb256210_P001"/>
    </source>
</evidence>
<accession>A0A804PQ49</accession>
<evidence type="ECO:0000256" key="1">
    <source>
        <dbReference type="SAM" id="MobiDB-lite"/>
    </source>
</evidence>
<protein>
    <submittedName>
        <fullName evidence="2">Uncharacterized protein</fullName>
    </submittedName>
</protein>
<sequence>MRRKKGSGFLKRGPGEEKREGRVRGLEGALMAIYNLAQCQGCPNAHYDVARSRRQWGRSLHSTHLSLSLVQKRPGKLERCGKISDSDAVVI</sequence>
<keyword evidence="3" id="KW-1185">Reference proteome</keyword>
<reference evidence="3" key="1">
    <citation type="journal article" date="2009" name="Science">
        <title>The B73 maize genome: complexity, diversity, and dynamics.</title>
        <authorList>
            <person name="Schnable P.S."/>
            <person name="Ware D."/>
            <person name="Fulton R.S."/>
            <person name="Stein J.C."/>
            <person name="Wei F."/>
            <person name="Pasternak S."/>
            <person name="Liang C."/>
            <person name="Zhang J."/>
            <person name="Fulton L."/>
            <person name="Graves T.A."/>
            <person name="Minx P."/>
            <person name="Reily A.D."/>
            <person name="Courtney L."/>
            <person name="Kruchowski S.S."/>
            <person name="Tomlinson C."/>
            <person name="Strong C."/>
            <person name="Delehaunty K."/>
            <person name="Fronick C."/>
            <person name="Courtney B."/>
            <person name="Rock S.M."/>
            <person name="Belter E."/>
            <person name="Du F."/>
            <person name="Kim K."/>
            <person name="Abbott R.M."/>
            <person name="Cotton M."/>
            <person name="Levy A."/>
            <person name="Marchetto P."/>
            <person name="Ochoa K."/>
            <person name="Jackson S.M."/>
            <person name="Gillam B."/>
            <person name="Chen W."/>
            <person name="Yan L."/>
            <person name="Higginbotham J."/>
            <person name="Cardenas M."/>
            <person name="Waligorski J."/>
            <person name="Applebaum E."/>
            <person name="Phelps L."/>
            <person name="Falcone J."/>
            <person name="Kanchi K."/>
            <person name="Thane T."/>
            <person name="Scimone A."/>
            <person name="Thane N."/>
            <person name="Henke J."/>
            <person name="Wang T."/>
            <person name="Ruppert J."/>
            <person name="Shah N."/>
            <person name="Rotter K."/>
            <person name="Hodges J."/>
            <person name="Ingenthron E."/>
            <person name="Cordes M."/>
            <person name="Kohlberg S."/>
            <person name="Sgro J."/>
            <person name="Delgado B."/>
            <person name="Mead K."/>
            <person name="Chinwalla A."/>
            <person name="Leonard S."/>
            <person name="Crouse K."/>
            <person name="Collura K."/>
            <person name="Kudrna D."/>
            <person name="Currie J."/>
            <person name="He R."/>
            <person name="Angelova A."/>
            <person name="Rajasekar S."/>
            <person name="Mueller T."/>
            <person name="Lomeli R."/>
            <person name="Scara G."/>
            <person name="Ko A."/>
            <person name="Delaney K."/>
            <person name="Wissotski M."/>
            <person name="Lopez G."/>
            <person name="Campos D."/>
            <person name="Braidotti M."/>
            <person name="Ashley E."/>
            <person name="Golser W."/>
            <person name="Kim H."/>
            <person name="Lee S."/>
            <person name="Lin J."/>
            <person name="Dujmic Z."/>
            <person name="Kim W."/>
            <person name="Talag J."/>
            <person name="Zuccolo A."/>
            <person name="Fan C."/>
            <person name="Sebastian A."/>
            <person name="Kramer M."/>
            <person name="Spiegel L."/>
            <person name="Nascimento L."/>
            <person name="Zutavern T."/>
            <person name="Miller B."/>
            <person name="Ambroise C."/>
            <person name="Muller S."/>
            <person name="Spooner W."/>
            <person name="Narechania A."/>
            <person name="Ren L."/>
            <person name="Wei S."/>
            <person name="Kumari S."/>
            <person name="Faga B."/>
            <person name="Levy M.J."/>
            <person name="McMahan L."/>
            <person name="Van Buren P."/>
            <person name="Vaughn M.W."/>
            <person name="Ying K."/>
            <person name="Yeh C.-T."/>
            <person name="Emrich S.J."/>
            <person name="Jia Y."/>
            <person name="Kalyanaraman A."/>
            <person name="Hsia A.-P."/>
            <person name="Barbazuk W.B."/>
            <person name="Baucom R.S."/>
            <person name="Brutnell T.P."/>
            <person name="Carpita N.C."/>
            <person name="Chaparro C."/>
            <person name="Chia J.-M."/>
            <person name="Deragon J.-M."/>
            <person name="Estill J.C."/>
            <person name="Fu Y."/>
            <person name="Jeddeloh J.A."/>
            <person name="Han Y."/>
            <person name="Lee H."/>
            <person name="Li P."/>
            <person name="Lisch D.R."/>
            <person name="Liu S."/>
            <person name="Liu Z."/>
            <person name="Nagel D.H."/>
            <person name="McCann M.C."/>
            <person name="SanMiguel P."/>
            <person name="Myers A.M."/>
            <person name="Nettleton D."/>
            <person name="Nguyen J."/>
            <person name="Penning B.W."/>
            <person name="Ponnala L."/>
            <person name="Schneider K.L."/>
            <person name="Schwartz D.C."/>
            <person name="Sharma A."/>
            <person name="Soderlund C."/>
            <person name="Springer N.M."/>
            <person name="Sun Q."/>
            <person name="Wang H."/>
            <person name="Waterman M."/>
            <person name="Westerman R."/>
            <person name="Wolfgruber T.K."/>
            <person name="Yang L."/>
            <person name="Yu Y."/>
            <person name="Zhang L."/>
            <person name="Zhou S."/>
            <person name="Zhu Q."/>
            <person name="Bennetzen J.L."/>
            <person name="Dawe R.K."/>
            <person name="Jiang J."/>
            <person name="Jiang N."/>
            <person name="Presting G.G."/>
            <person name="Wessler S.R."/>
            <person name="Aluru S."/>
            <person name="Martienssen R.A."/>
            <person name="Clifton S.W."/>
            <person name="McCombie W.R."/>
            <person name="Wing R.A."/>
            <person name="Wilson R.K."/>
        </authorList>
    </citation>
    <scope>NUCLEOTIDE SEQUENCE [LARGE SCALE GENOMIC DNA]</scope>
    <source>
        <strain evidence="3">cv. B73</strain>
    </source>
</reference>
<reference evidence="2" key="2">
    <citation type="submission" date="2019-07" db="EMBL/GenBank/DDBJ databases">
        <authorList>
            <person name="Seetharam A."/>
            <person name="Woodhouse M."/>
            <person name="Cannon E."/>
        </authorList>
    </citation>
    <scope>NUCLEOTIDE SEQUENCE [LARGE SCALE GENOMIC DNA]</scope>
    <source>
        <strain evidence="2">cv. B73</strain>
    </source>
</reference>
<organism evidence="2 3">
    <name type="scientific">Zea mays</name>
    <name type="common">Maize</name>
    <dbReference type="NCBI Taxonomy" id="4577"/>
    <lineage>
        <taxon>Eukaryota</taxon>
        <taxon>Viridiplantae</taxon>
        <taxon>Streptophyta</taxon>
        <taxon>Embryophyta</taxon>
        <taxon>Tracheophyta</taxon>
        <taxon>Spermatophyta</taxon>
        <taxon>Magnoliopsida</taxon>
        <taxon>Liliopsida</taxon>
        <taxon>Poales</taxon>
        <taxon>Poaceae</taxon>
        <taxon>PACMAD clade</taxon>
        <taxon>Panicoideae</taxon>
        <taxon>Andropogonodae</taxon>
        <taxon>Andropogoneae</taxon>
        <taxon>Tripsacinae</taxon>
        <taxon>Zea</taxon>
    </lineage>
</organism>
<dbReference type="AlphaFoldDB" id="A0A804PQ49"/>
<proteinExistence type="predicted"/>
<evidence type="ECO:0000313" key="3">
    <source>
        <dbReference type="Proteomes" id="UP000007305"/>
    </source>
</evidence>
<dbReference type="InParanoid" id="A0A804PQ49"/>
<reference evidence="2" key="3">
    <citation type="submission" date="2021-05" db="UniProtKB">
        <authorList>
            <consortium name="EnsemblPlants"/>
        </authorList>
    </citation>
    <scope>IDENTIFICATION</scope>
    <source>
        <strain evidence="2">cv. B73</strain>
    </source>
</reference>
<dbReference type="Proteomes" id="UP000007305">
    <property type="component" value="Chromosome 5"/>
</dbReference>
<feature type="region of interest" description="Disordered" evidence="1">
    <location>
        <begin position="1"/>
        <end position="21"/>
    </location>
</feature>
<dbReference type="Gramene" id="Zm00001eb256210_T001">
    <property type="protein sequence ID" value="Zm00001eb256210_P001"/>
    <property type="gene ID" value="Zm00001eb256210"/>
</dbReference>